<keyword evidence="1" id="KW-0472">Membrane</keyword>
<feature type="transmembrane region" description="Helical" evidence="1">
    <location>
        <begin position="20"/>
        <end position="39"/>
    </location>
</feature>
<feature type="transmembrane region" description="Helical" evidence="1">
    <location>
        <begin position="97"/>
        <end position="117"/>
    </location>
</feature>
<name>A0A6C0KSS6_9ZZZZ</name>
<sequence length="121" mass="14080">MDQSDSSYNVNLMIIEFSKSTQNVCMCLTLSMFLIILFIMTPLNRFFLSSIFGKIIILIILGYTIYYSITKTNKFYKKLNNDFNMSLTSGDWDPVKTNILCSYIFSAFLLILIISVIRQFF</sequence>
<keyword evidence="1" id="KW-1133">Transmembrane helix</keyword>
<organism evidence="2">
    <name type="scientific">viral metagenome</name>
    <dbReference type="NCBI Taxonomy" id="1070528"/>
    <lineage>
        <taxon>unclassified sequences</taxon>
        <taxon>metagenomes</taxon>
        <taxon>organismal metagenomes</taxon>
    </lineage>
</organism>
<feature type="transmembrane region" description="Helical" evidence="1">
    <location>
        <begin position="46"/>
        <end position="69"/>
    </location>
</feature>
<evidence type="ECO:0000313" key="2">
    <source>
        <dbReference type="EMBL" id="QHU19388.1"/>
    </source>
</evidence>
<reference evidence="2" key="1">
    <citation type="journal article" date="2020" name="Nature">
        <title>Giant virus diversity and host interactions through global metagenomics.</title>
        <authorList>
            <person name="Schulz F."/>
            <person name="Roux S."/>
            <person name="Paez-Espino D."/>
            <person name="Jungbluth S."/>
            <person name="Walsh D.A."/>
            <person name="Denef V.J."/>
            <person name="McMahon K.D."/>
            <person name="Konstantinidis K.T."/>
            <person name="Eloe-Fadrosh E.A."/>
            <person name="Kyrpides N.C."/>
            <person name="Woyke T."/>
        </authorList>
    </citation>
    <scope>NUCLEOTIDE SEQUENCE</scope>
    <source>
        <strain evidence="2">GVMAG-S-3300013014-104</strain>
    </source>
</reference>
<evidence type="ECO:0000256" key="1">
    <source>
        <dbReference type="SAM" id="Phobius"/>
    </source>
</evidence>
<dbReference type="EMBL" id="MN740949">
    <property type="protein sequence ID" value="QHU19388.1"/>
    <property type="molecule type" value="Genomic_DNA"/>
</dbReference>
<accession>A0A6C0KSS6</accession>
<keyword evidence="1" id="KW-0812">Transmembrane</keyword>
<dbReference type="AlphaFoldDB" id="A0A6C0KSS6"/>
<protein>
    <submittedName>
        <fullName evidence="2">Uncharacterized protein</fullName>
    </submittedName>
</protein>
<proteinExistence type="predicted"/>